<dbReference type="CDD" id="cd00093">
    <property type="entry name" value="HTH_XRE"/>
    <property type="match status" value="1"/>
</dbReference>
<dbReference type="EMBL" id="CP041334">
    <property type="protein sequence ID" value="QKY73742.1"/>
    <property type="molecule type" value="Genomic_DNA"/>
</dbReference>
<accession>A0A084EV73</accession>
<dbReference type="AlphaFoldDB" id="A0A084EV73"/>
<dbReference type="SUPFAM" id="SSF47413">
    <property type="entry name" value="lambda repressor-like DNA-binding domains"/>
    <property type="match status" value="1"/>
</dbReference>
<dbReference type="InterPro" id="IPR001387">
    <property type="entry name" value="Cro/C1-type_HTH"/>
</dbReference>
<proteinExistence type="predicted"/>
<protein>
    <submittedName>
        <fullName evidence="2">Helix-turn-helix domain-containing protein</fullName>
    </submittedName>
    <submittedName>
        <fullName evidence="4">XRE family transcriptional regulator</fullName>
    </submittedName>
</protein>
<evidence type="ECO:0000259" key="1">
    <source>
        <dbReference type="PROSITE" id="PS50943"/>
    </source>
</evidence>
<dbReference type="Pfam" id="PF01381">
    <property type="entry name" value="HTH_3"/>
    <property type="match status" value="1"/>
</dbReference>
<dbReference type="Proteomes" id="UP001222296">
    <property type="component" value="Chromosome"/>
</dbReference>
<dbReference type="GO" id="GO:0003677">
    <property type="term" value="F:DNA binding"/>
    <property type="evidence" value="ECO:0007669"/>
    <property type="project" value="InterPro"/>
</dbReference>
<dbReference type="InterPro" id="IPR010982">
    <property type="entry name" value="Lambda_DNA-bd_dom_sf"/>
</dbReference>
<dbReference type="KEGG" id="hpak:JT17_07735"/>
<evidence type="ECO:0000313" key="3">
    <source>
        <dbReference type="EMBL" id="QSX16782.1"/>
    </source>
</evidence>
<dbReference type="SMART" id="SM00530">
    <property type="entry name" value="HTH_XRE"/>
    <property type="match status" value="1"/>
</dbReference>
<dbReference type="EMBL" id="CP071491">
    <property type="protein sequence ID" value="QSX16782.1"/>
    <property type="molecule type" value="Genomic_DNA"/>
</dbReference>
<dbReference type="Proteomes" id="UP000662736">
    <property type="component" value="Chromosome"/>
</dbReference>
<dbReference type="Gene3D" id="1.10.260.40">
    <property type="entry name" value="lambda repressor-like DNA-binding domains"/>
    <property type="match status" value="1"/>
</dbReference>
<reference evidence="4" key="3">
    <citation type="submission" date="2023-04" db="EMBL/GenBank/DDBJ databases">
        <title>Molecular characterization of the Integrative and Conjugative elements harboring multidrug-resistance gene from Glaesserella (Haemophilus) parasuis.</title>
        <authorList>
            <person name="Che Y."/>
            <person name="Zhou L."/>
        </authorList>
    </citation>
    <scope>NUCLEOTIDE SEQUENCE</scope>
    <source>
        <strain evidence="4">Z44</strain>
    </source>
</reference>
<feature type="domain" description="HTH cro/C1-type" evidence="1">
    <location>
        <begin position="13"/>
        <end position="67"/>
    </location>
</feature>
<evidence type="ECO:0000313" key="2">
    <source>
        <dbReference type="EMBL" id="QKY73742.1"/>
    </source>
</evidence>
<organism evidence="4 6">
    <name type="scientific">Glaesserella parasuis</name>
    <name type="common">Haemophilus parasuis</name>
    <dbReference type="NCBI Taxonomy" id="738"/>
    <lineage>
        <taxon>Bacteria</taxon>
        <taxon>Pseudomonadati</taxon>
        <taxon>Pseudomonadota</taxon>
        <taxon>Gammaproteobacteria</taxon>
        <taxon>Pasteurellales</taxon>
        <taxon>Pasteurellaceae</taxon>
        <taxon>Glaesserella</taxon>
    </lineage>
</organism>
<reference evidence="3" key="2">
    <citation type="submission" date="2021-03" db="EMBL/GenBank/DDBJ databases">
        <title>Characterization of a novel Integrative Conjugative Element in Glaesserella parasuis.</title>
        <authorList>
            <person name="Hu G."/>
            <person name="Sun H."/>
        </authorList>
    </citation>
    <scope>NUCLEOTIDE SEQUENCE</scope>
    <source>
        <strain evidence="3">GHP1807</strain>
    </source>
</reference>
<evidence type="ECO:0000313" key="4">
    <source>
        <dbReference type="EMBL" id="WGE09876.1"/>
    </source>
</evidence>
<dbReference type="PROSITE" id="PS50943">
    <property type="entry name" value="HTH_CROC1"/>
    <property type="match status" value="1"/>
</dbReference>
<dbReference type="OMA" id="HITETKG"/>
<evidence type="ECO:0000313" key="6">
    <source>
        <dbReference type="Proteomes" id="UP001222296"/>
    </source>
</evidence>
<gene>
    <name evidence="2" type="ORF">FLK62_11370</name>
    <name evidence="3" type="ORF">J1G54_10695</name>
    <name evidence="4" type="ORF">QBL01_11805</name>
</gene>
<sequence>MLITTPDMLGNSLRDIRKQKKLSQMQIANQVALRQATISTFEKKTDKATIETLFKLLSGLGYELHIQPRPEKTEGNDEW</sequence>
<name>A0A084EV73_GLAPU</name>
<dbReference type="RefSeq" id="WP_010786623.1">
    <property type="nucleotide sequence ID" value="NZ_CBCRUP010000035.1"/>
</dbReference>
<evidence type="ECO:0000313" key="5">
    <source>
        <dbReference type="Proteomes" id="UP000509790"/>
    </source>
</evidence>
<dbReference type="OrthoDB" id="5891007at2"/>
<dbReference type="Proteomes" id="UP000509790">
    <property type="component" value="Chromosome"/>
</dbReference>
<reference evidence="2 5" key="1">
    <citation type="submission" date="2019-06" db="EMBL/GenBank/DDBJ databases">
        <title>Complete genome sequence of Haemophilus parasuis HPS412.</title>
        <authorList>
            <person name="Yang S."/>
            <person name="Huang C."/>
        </authorList>
    </citation>
    <scope>NUCLEOTIDE SEQUENCE [LARGE SCALE GENOMIC DNA]</scope>
    <source>
        <strain evidence="2 5">HPS412</strain>
    </source>
</reference>
<dbReference type="GeneID" id="66619937"/>
<dbReference type="EMBL" id="CP121769">
    <property type="protein sequence ID" value="WGE09876.1"/>
    <property type="molecule type" value="Genomic_DNA"/>
</dbReference>
<dbReference type="KEGG" id="hpas:JL26_10595"/>